<dbReference type="GO" id="GO:0009228">
    <property type="term" value="P:thiamine biosynthetic process"/>
    <property type="evidence" value="ECO:0007669"/>
    <property type="project" value="UniProtKB-KW"/>
</dbReference>
<comment type="catalytic activity">
    <reaction evidence="2">
        <text>4-amino-2-methyl-5-(phosphooxymethyl)pyrimidine + ATP = 4-amino-2-methyl-5-(diphosphooxymethyl)pyrimidine + ADP</text>
        <dbReference type="Rhea" id="RHEA:19893"/>
        <dbReference type="ChEBI" id="CHEBI:30616"/>
        <dbReference type="ChEBI" id="CHEBI:57841"/>
        <dbReference type="ChEBI" id="CHEBI:58354"/>
        <dbReference type="ChEBI" id="CHEBI:456216"/>
        <dbReference type="EC" id="2.7.4.7"/>
    </reaction>
</comment>
<accession>A0A895XV75</accession>
<evidence type="ECO:0000256" key="3">
    <source>
        <dbReference type="ARBA" id="ARBA00003848"/>
    </source>
</evidence>
<dbReference type="SUPFAM" id="SSF53613">
    <property type="entry name" value="Ribokinase-like"/>
    <property type="match status" value="1"/>
</dbReference>
<dbReference type="UniPathway" id="UPA00060">
    <property type="reaction ID" value="UER00138"/>
</dbReference>
<organism evidence="11 12">
    <name type="scientific">Natronoglycomyces albus</name>
    <dbReference type="NCBI Taxonomy" id="2811108"/>
    <lineage>
        <taxon>Bacteria</taxon>
        <taxon>Bacillati</taxon>
        <taxon>Actinomycetota</taxon>
        <taxon>Actinomycetes</taxon>
        <taxon>Glycomycetales</taxon>
        <taxon>Glycomycetaceae</taxon>
        <taxon>Natronoglycomyces</taxon>
    </lineage>
</organism>
<dbReference type="InterPro" id="IPR029056">
    <property type="entry name" value="Ribokinase-like"/>
</dbReference>
<dbReference type="InterPro" id="IPR013749">
    <property type="entry name" value="PM/HMP-P_kinase-1"/>
</dbReference>
<comment type="catalytic activity">
    <reaction evidence="1">
        <text>4-amino-5-hydroxymethyl-2-methylpyrimidine + ATP = 4-amino-2-methyl-5-(phosphooxymethyl)pyrimidine + ADP + H(+)</text>
        <dbReference type="Rhea" id="RHEA:23096"/>
        <dbReference type="ChEBI" id="CHEBI:15378"/>
        <dbReference type="ChEBI" id="CHEBI:16892"/>
        <dbReference type="ChEBI" id="CHEBI:30616"/>
        <dbReference type="ChEBI" id="CHEBI:58354"/>
        <dbReference type="ChEBI" id="CHEBI:456216"/>
        <dbReference type="EC" id="2.7.1.49"/>
    </reaction>
</comment>
<dbReference type="AlphaFoldDB" id="A0A895XV75"/>
<evidence type="ECO:0000256" key="9">
    <source>
        <dbReference type="ARBA" id="ARBA00022977"/>
    </source>
</evidence>
<keyword evidence="8" id="KW-0067">ATP-binding</keyword>
<dbReference type="GO" id="GO:0005524">
    <property type="term" value="F:ATP binding"/>
    <property type="evidence" value="ECO:0007669"/>
    <property type="project" value="UniProtKB-KW"/>
</dbReference>
<comment type="pathway">
    <text evidence="4">Cofactor biosynthesis; thiamine diphosphate biosynthesis; 4-amino-2-methyl-5-diphosphomethylpyrimidine from 5-amino-1-(5-phospho-D-ribosyl)imidazole: step 3/3.</text>
</comment>
<evidence type="ECO:0000313" key="12">
    <source>
        <dbReference type="Proteomes" id="UP000662939"/>
    </source>
</evidence>
<dbReference type="FunFam" id="3.40.1190.20:FF:000003">
    <property type="entry name" value="Phosphomethylpyrimidine kinase ThiD"/>
    <property type="match status" value="1"/>
</dbReference>
<evidence type="ECO:0000313" key="11">
    <source>
        <dbReference type="EMBL" id="QSB06130.1"/>
    </source>
</evidence>
<evidence type="ECO:0000256" key="1">
    <source>
        <dbReference type="ARBA" id="ARBA00000151"/>
    </source>
</evidence>
<dbReference type="Gene3D" id="3.40.1190.20">
    <property type="match status" value="1"/>
</dbReference>
<keyword evidence="6" id="KW-0547">Nucleotide-binding</keyword>
<dbReference type="GO" id="GO:0008972">
    <property type="term" value="F:phosphomethylpyrimidine kinase activity"/>
    <property type="evidence" value="ECO:0007669"/>
    <property type="project" value="UniProtKB-EC"/>
</dbReference>
<comment type="function">
    <text evidence="3">Catalyzes the phosphorylation of hydroxymethylpyrimidine phosphate (HMP-P) to HMP-PP, and of HMP to HMP-P.</text>
</comment>
<evidence type="ECO:0000256" key="8">
    <source>
        <dbReference type="ARBA" id="ARBA00022840"/>
    </source>
</evidence>
<dbReference type="PANTHER" id="PTHR20858">
    <property type="entry name" value="PHOSPHOMETHYLPYRIMIDINE KINASE"/>
    <property type="match status" value="1"/>
</dbReference>
<feature type="domain" description="Pyridoxamine kinase/Phosphomethylpyrimidine kinase" evidence="10">
    <location>
        <begin position="14"/>
        <end position="258"/>
    </location>
</feature>
<dbReference type="GO" id="GO:0008902">
    <property type="term" value="F:hydroxymethylpyrimidine kinase activity"/>
    <property type="evidence" value="ECO:0007669"/>
    <property type="project" value="UniProtKB-EC"/>
</dbReference>
<dbReference type="EC" id="2.7.4.7" evidence="11"/>
<dbReference type="NCBIfam" id="TIGR00097">
    <property type="entry name" value="HMP-P_kinase"/>
    <property type="match status" value="1"/>
</dbReference>
<keyword evidence="9" id="KW-0784">Thiamine biosynthesis</keyword>
<dbReference type="PANTHER" id="PTHR20858:SF17">
    <property type="entry name" value="HYDROXYMETHYLPYRIMIDINE_PHOSPHOMETHYLPYRIMIDINE KINASE THI20-RELATED"/>
    <property type="match status" value="1"/>
</dbReference>
<evidence type="ECO:0000256" key="6">
    <source>
        <dbReference type="ARBA" id="ARBA00022741"/>
    </source>
</evidence>
<dbReference type="EC" id="2.7.1.49" evidence="11"/>
<dbReference type="GO" id="GO:0009229">
    <property type="term" value="P:thiamine diphosphate biosynthetic process"/>
    <property type="evidence" value="ECO:0007669"/>
    <property type="project" value="UniProtKB-UniPathway"/>
</dbReference>
<dbReference type="Pfam" id="PF08543">
    <property type="entry name" value="Phos_pyr_kin"/>
    <property type="match status" value="1"/>
</dbReference>
<evidence type="ECO:0000256" key="2">
    <source>
        <dbReference type="ARBA" id="ARBA00000565"/>
    </source>
</evidence>
<dbReference type="EMBL" id="CP070496">
    <property type="protein sequence ID" value="QSB06130.1"/>
    <property type="molecule type" value="Genomic_DNA"/>
</dbReference>
<dbReference type="CDD" id="cd01169">
    <property type="entry name" value="HMPP_kinase"/>
    <property type="match status" value="1"/>
</dbReference>
<keyword evidence="7 11" id="KW-0418">Kinase</keyword>
<dbReference type="RefSeq" id="WP_213172141.1">
    <property type="nucleotide sequence ID" value="NZ_CP070496.1"/>
</dbReference>
<evidence type="ECO:0000256" key="7">
    <source>
        <dbReference type="ARBA" id="ARBA00022777"/>
    </source>
</evidence>
<sequence length="273" mass="28223">MKTPPVALTIAGSDSGGCAGIQADLHTFAAHRVHGTSAITALTAQNTHGVAMATSVTADMVEAQLEAITSDFDVRAVKTGMLADPTVLGVVTKWARTGRLPNLVVDPVMVATSGDSLFSGDAQAYRELLAAADLITPNLEEAGILSDNHIGASTDLRRIALALVENGARAVLIKGGHRRGANVTDVLYIDGVFHELTLPRVHTVNTHGTGCTLSAAIAANMALGHNVLTAVTRAKHYLTEALEGGAEWKLGGGAGPVDHLHVLAQAAESDHTD</sequence>
<evidence type="ECO:0000259" key="10">
    <source>
        <dbReference type="Pfam" id="PF08543"/>
    </source>
</evidence>
<dbReference type="KEGG" id="nav:JQS30_04215"/>
<keyword evidence="5 11" id="KW-0808">Transferase</keyword>
<name>A0A895XV75_9ACTN</name>
<gene>
    <name evidence="11" type="primary">thiD</name>
    <name evidence="11" type="ORF">JQS30_04215</name>
</gene>
<dbReference type="GO" id="GO:0005829">
    <property type="term" value="C:cytosol"/>
    <property type="evidence" value="ECO:0007669"/>
    <property type="project" value="TreeGrafter"/>
</dbReference>
<dbReference type="Proteomes" id="UP000662939">
    <property type="component" value="Chromosome"/>
</dbReference>
<keyword evidence="12" id="KW-1185">Reference proteome</keyword>
<evidence type="ECO:0000256" key="4">
    <source>
        <dbReference type="ARBA" id="ARBA00004769"/>
    </source>
</evidence>
<proteinExistence type="predicted"/>
<dbReference type="InterPro" id="IPR004399">
    <property type="entry name" value="HMP/HMP-P_kinase_dom"/>
</dbReference>
<reference evidence="11" key="1">
    <citation type="submission" date="2021-02" db="EMBL/GenBank/DDBJ databases">
        <title>Natronoglycomyces albus gen. nov., sp. nov, a haloalkaliphilic actinobacterium from a soda solonchak soil.</title>
        <authorList>
            <person name="Sorokin D.Y."/>
            <person name="Khijniak T.V."/>
            <person name="Zakharycheva A.P."/>
            <person name="Boueva O.V."/>
            <person name="Ariskina E.V."/>
            <person name="Hahnke R.L."/>
            <person name="Bunk B."/>
            <person name="Sproer C."/>
            <person name="Schumann P."/>
            <person name="Evtushenko L.I."/>
            <person name="Kublanov I.V."/>
        </authorList>
    </citation>
    <scope>NUCLEOTIDE SEQUENCE</scope>
    <source>
        <strain evidence="11">DSM 106290</strain>
    </source>
</reference>
<evidence type="ECO:0000256" key="5">
    <source>
        <dbReference type="ARBA" id="ARBA00022679"/>
    </source>
</evidence>
<protein>
    <submittedName>
        <fullName evidence="11">Bifunctional hydroxymethylpyrimidine kinase/phosphomethylpyrimidine kinase</fullName>
        <ecNumber evidence="11">2.7.1.49</ecNumber>
        <ecNumber evidence="11">2.7.4.7</ecNumber>
    </submittedName>
</protein>